<sequence>MATYSFLDVAATITGVGGSFRLGSGAGVAEEGISYEMTEDKNNMTVGADGQVLHALHAGKSGHITIRLLKSSPQNAKLQAMYDAQSLSSATWGQNVISIRNSAVGDVIACTQVAFRRSPSNTYAKDPNVMEWQFDAGQIDAILGEY</sequence>
<dbReference type="HOGENOM" id="CLU_148035_0_0_6"/>
<dbReference type="eggNOG" id="ENOG50302GH">
    <property type="taxonomic scope" value="Bacteria"/>
</dbReference>
<dbReference type="KEGG" id="fau:Fraau_1498"/>
<evidence type="ECO:0000313" key="2">
    <source>
        <dbReference type="Proteomes" id="UP000005234"/>
    </source>
</evidence>
<dbReference type="InterPro" id="IPR021695">
    <property type="entry name" value="Phage_KPP10_Orf10"/>
</dbReference>
<dbReference type="EMBL" id="CP003350">
    <property type="protein sequence ID" value="AFC85919.1"/>
    <property type="molecule type" value="Genomic_DNA"/>
</dbReference>
<evidence type="ECO:0008006" key="3">
    <source>
        <dbReference type="Google" id="ProtNLM"/>
    </source>
</evidence>
<evidence type="ECO:0000313" key="1">
    <source>
        <dbReference type="EMBL" id="AFC85919.1"/>
    </source>
</evidence>
<protein>
    <recommendedName>
        <fullName evidence="3">DUF3277 domain-containing protein</fullName>
    </recommendedName>
</protein>
<dbReference type="Pfam" id="PF11681">
    <property type="entry name" value="Phage_Tube_PhiTE"/>
    <property type="match status" value="1"/>
</dbReference>
<keyword evidence="2" id="KW-1185">Reference proteome</keyword>
<name>H8L675_FRAAD</name>
<dbReference type="RefSeq" id="WP_014402924.1">
    <property type="nucleotide sequence ID" value="NC_017033.1"/>
</dbReference>
<dbReference type="OrthoDB" id="5465433at2"/>
<proteinExistence type="predicted"/>
<reference evidence="1" key="1">
    <citation type="submission" date="2012-02" db="EMBL/GenBank/DDBJ databases">
        <title>The complete genome of Frateuria aurantia DSM 6220.</title>
        <authorList>
            <consortium name="US DOE Joint Genome Institute (JGI-PGF)"/>
            <person name="Lucas S."/>
            <person name="Copeland A."/>
            <person name="Lapidus A."/>
            <person name="Glavina del Rio T."/>
            <person name="Dalin E."/>
            <person name="Tice H."/>
            <person name="Bruce D."/>
            <person name="Goodwin L."/>
            <person name="Pitluck S."/>
            <person name="Peters L."/>
            <person name="Ovchinnikova G."/>
            <person name="Teshima H."/>
            <person name="Kyrpides N."/>
            <person name="Mavromatis K."/>
            <person name="Ivanova N."/>
            <person name="Brettin T."/>
            <person name="Detter J.C."/>
            <person name="Han C."/>
            <person name="Larimer F."/>
            <person name="Land M."/>
            <person name="Hauser L."/>
            <person name="Markowitz V."/>
            <person name="Cheng J.-F."/>
            <person name="Hugenholtz P."/>
            <person name="Woyke T."/>
            <person name="Wu D."/>
            <person name="Brambilla E."/>
            <person name="Klenk H.-P."/>
            <person name="Eisen J.A."/>
        </authorList>
    </citation>
    <scope>NUCLEOTIDE SEQUENCE</scope>
    <source>
        <strain evidence="1">DSM 6220</strain>
    </source>
</reference>
<dbReference type="Proteomes" id="UP000005234">
    <property type="component" value="Chromosome"/>
</dbReference>
<accession>H8L675</accession>
<dbReference type="NCBIfam" id="NF047581">
    <property type="entry name" value="gp105_phage_fam"/>
    <property type="match status" value="1"/>
</dbReference>
<organism evidence="1 2">
    <name type="scientific">Frateuria aurantia (strain ATCC 33424 / DSM 6220 / KCTC 2777 / LMG 1558 / NBRC 3245 / NCIMB 13370)</name>
    <name type="common">Acetobacter aurantius</name>
    <dbReference type="NCBI Taxonomy" id="767434"/>
    <lineage>
        <taxon>Bacteria</taxon>
        <taxon>Pseudomonadati</taxon>
        <taxon>Pseudomonadota</taxon>
        <taxon>Gammaproteobacteria</taxon>
        <taxon>Lysobacterales</taxon>
        <taxon>Rhodanobacteraceae</taxon>
        <taxon>Frateuria</taxon>
    </lineage>
</organism>
<dbReference type="STRING" id="767434.Fraau_1498"/>
<gene>
    <name evidence="1" type="ordered locus">Fraau_1498</name>
</gene>
<dbReference type="AlphaFoldDB" id="H8L675"/>